<keyword evidence="2" id="KW-1185">Reference proteome</keyword>
<proteinExistence type="predicted"/>
<dbReference type="Proteomes" id="UP000261948">
    <property type="component" value="Unassembled WGS sequence"/>
</dbReference>
<dbReference type="EMBL" id="QURR01000017">
    <property type="protein sequence ID" value="RGE43793.1"/>
    <property type="molecule type" value="Genomic_DNA"/>
</dbReference>
<dbReference type="AlphaFoldDB" id="A0A373FI33"/>
<sequence>MSADADHNDSQTVVPLSDAQAQAFWSEFARQLPELQAMVGHDFVSTANELLREYAPGLAIELEGVAQEAGSRLVISAHGNTAEFENAQVLVRNAPQLQNFSVDAYRSRTLGADFGMRMEDFELTSADVLVGYYDAGGITGLELAFAKPIPMDMQGHAQHMSFIMLDHVLGEWDFSVRVGPVEFVDEISQGMGGPVKLSEFPPVFDDFVRQKLGRSYEYPQEQDSRWLSLEVRSRDAEEDAPPDILSFHDSANAVATRADMSYFVEWSFPFDSQKQLDQVRDAQDALDAELARHQRGILVFSRVENMRSRTAAYYVDDPVHAQQLVSQFAAQHAAGLEGQLNVSFDPAWNEYLSLYGAIHRRDAEE</sequence>
<dbReference type="OrthoDB" id="8610708at2"/>
<organism evidence="1 2">
    <name type="scientific">Comamonas testosteroni</name>
    <name type="common">Pseudomonas testosteroni</name>
    <dbReference type="NCBI Taxonomy" id="285"/>
    <lineage>
        <taxon>Bacteria</taxon>
        <taxon>Pseudomonadati</taxon>
        <taxon>Pseudomonadota</taxon>
        <taxon>Betaproteobacteria</taxon>
        <taxon>Burkholderiales</taxon>
        <taxon>Comamonadaceae</taxon>
        <taxon>Comamonas</taxon>
    </lineage>
</organism>
<comment type="caution">
    <text evidence="1">The sequence shown here is derived from an EMBL/GenBank/DDBJ whole genome shotgun (WGS) entry which is preliminary data.</text>
</comment>
<name>A0A373FI33_COMTE</name>
<evidence type="ECO:0000313" key="2">
    <source>
        <dbReference type="Proteomes" id="UP000261948"/>
    </source>
</evidence>
<accession>A0A373FI33</accession>
<protein>
    <recommendedName>
        <fullName evidence="3">DUF695 domain-containing protein</fullName>
    </recommendedName>
</protein>
<evidence type="ECO:0008006" key="3">
    <source>
        <dbReference type="Google" id="ProtNLM"/>
    </source>
</evidence>
<gene>
    <name evidence="1" type="ORF">DZC30_14390</name>
</gene>
<reference evidence="1 2" key="1">
    <citation type="submission" date="2018-08" db="EMBL/GenBank/DDBJ databases">
        <title>Comamonas testosteroni strain SWCO2.</title>
        <authorList>
            <person name="Jiang N."/>
            <person name="Zhang X.Z."/>
        </authorList>
    </citation>
    <scope>NUCLEOTIDE SEQUENCE [LARGE SCALE GENOMIC DNA]</scope>
    <source>
        <strain evidence="1 2">SWCO2</strain>
    </source>
</reference>
<evidence type="ECO:0000313" key="1">
    <source>
        <dbReference type="EMBL" id="RGE43793.1"/>
    </source>
</evidence>